<proteinExistence type="predicted"/>
<evidence type="ECO:0000313" key="3">
    <source>
        <dbReference type="EMBL" id="MCC4310351.1"/>
    </source>
</evidence>
<gene>
    <name evidence="3" type="ORF">LL252_17430</name>
</gene>
<comment type="caution">
    <text evidence="3">The sequence shown here is derived from an EMBL/GenBank/DDBJ whole genome shotgun (WGS) entry which is preliminary data.</text>
</comment>
<accession>A0A9Q3YPW3</accession>
<dbReference type="Proteomes" id="UP001108027">
    <property type="component" value="Unassembled WGS sequence"/>
</dbReference>
<keyword evidence="1" id="KW-0812">Transmembrane</keyword>
<dbReference type="Pfam" id="PF02036">
    <property type="entry name" value="SCP2"/>
    <property type="match status" value="1"/>
</dbReference>
<keyword evidence="4" id="KW-1185">Reference proteome</keyword>
<dbReference type="InterPro" id="IPR003033">
    <property type="entry name" value="SCP2_sterol-bd_dom"/>
</dbReference>
<protein>
    <submittedName>
        <fullName evidence="3">SCP2 sterol-binding domain-containing protein</fullName>
    </submittedName>
</protein>
<dbReference type="RefSeq" id="WP_204430652.1">
    <property type="nucleotide sequence ID" value="NZ_ARXL01000046.1"/>
</dbReference>
<dbReference type="EMBL" id="JAJGNA010000035">
    <property type="protein sequence ID" value="MCC4310351.1"/>
    <property type="molecule type" value="Genomic_DNA"/>
</dbReference>
<evidence type="ECO:0000256" key="1">
    <source>
        <dbReference type="SAM" id="Phobius"/>
    </source>
</evidence>
<feature type="transmembrane region" description="Helical" evidence="1">
    <location>
        <begin position="193"/>
        <end position="214"/>
    </location>
</feature>
<dbReference type="AlphaFoldDB" id="A0A9Q3YPW3"/>
<evidence type="ECO:0000313" key="4">
    <source>
        <dbReference type="Proteomes" id="UP001108027"/>
    </source>
</evidence>
<name>A0A9Q3YPW3_9GAMM</name>
<keyword evidence="1" id="KW-1133">Transmembrane helix</keyword>
<organism evidence="3 4">
    <name type="scientific">Alloalcanivorax marinus</name>
    <dbReference type="NCBI Taxonomy" id="1177169"/>
    <lineage>
        <taxon>Bacteria</taxon>
        <taxon>Pseudomonadati</taxon>
        <taxon>Pseudomonadota</taxon>
        <taxon>Gammaproteobacteria</taxon>
        <taxon>Oceanospirillales</taxon>
        <taxon>Alcanivoracaceae</taxon>
        <taxon>Alloalcanivorax</taxon>
    </lineage>
</organism>
<reference evidence="3" key="1">
    <citation type="submission" date="2021-10" db="EMBL/GenBank/DDBJ databases">
        <title>The diversity and Nitrogen Metabolism of Culturable Nitrate-Utilizing Bacteria Within the Oxygen Minimum Zone of the Changjiang (Yangtze River)Estuary.</title>
        <authorList>
            <person name="Zhang D."/>
            <person name="Zheng J."/>
            <person name="Liu S."/>
            <person name="He W."/>
        </authorList>
    </citation>
    <scope>NUCLEOTIDE SEQUENCE</scope>
    <source>
        <strain evidence="3">FXH-223</strain>
    </source>
</reference>
<evidence type="ECO:0000259" key="2">
    <source>
        <dbReference type="Pfam" id="PF02036"/>
    </source>
</evidence>
<feature type="transmembrane region" description="Helical" evidence="1">
    <location>
        <begin position="226"/>
        <end position="245"/>
    </location>
</feature>
<feature type="domain" description="SCP2" evidence="2">
    <location>
        <begin position="20"/>
        <end position="114"/>
    </location>
</feature>
<keyword evidence="1" id="KW-0472">Membrane</keyword>
<sequence>MTSPSSLPGLFMYGALETLLNQALTGDPRGREQLAALHGTAVRVRGEHPMWVLYVLIYEDGVELHDDYEGPVDVRVRGPLGAMLHWLLAPNSGDAEESLRITGPADTLEKLQRMVSEFSLWPLARNWLDDHVRLKELLAVLRREDPVWLEKLSGLPDHLGELAAQVARQQLLQEDILEEVRALRRDIRHSRRLDLAFLVTGLGLMLVALLRALGQWQDTWRALAHDYASLAMISFGLALIIGRLLHRERGHRD</sequence>